<dbReference type="PROSITE" id="PS50234">
    <property type="entry name" value="VWFA"/>
    <property type="match status" value="1"/>
</dbReference>
<dbReference type="Proteomes" id="UP000747542">
    <property type="component" value="Unassembled WGS sequence"/>
</dbReference>
<dbReference type="InterPro" id="IPR013083">
    <property type="entry name" value="Znf_RING/FYVE/PHD"/>
</dbReference>
<protein>
    <submittedName>
        <fullName evidence="12">General transcription factor IIH subunit 2-like</fullName>
    </submittedName>
</protein>
<keyword evidence="8" id="KW-0804">Transcription</keyword>
<dbReference type="GO" id="GO:0006357">
    <property type="term" value="P:regulation of transcription by RNA polymerase II"/>
    <property type="evidence" value="ECO:0007669"/>
    <property type="project" value="TreeGrafter"/>
</dbReference>
<comment type="caution">
    <text evidence="12">The sequence shown here is derived from an EMBL/GenBank/DDBJ whole genome shotgun (WGS) entry which is preliminary data.</text>
</comment>
<evidence type="ECO:0000256" key="9">
    <source>
        <dbReference type="ARBA" id="ARBA00023204"/>
    </source>
</evidence>
<keyword evidence="3" id="KW-0479">Metal-binding</keyword>
<dbReference type="PANTHER" id="PTHR12695">
    <property type="entry name" value="GENERAL TRANSCRIPTION FACTOR IIH SUBUNIT 2"/>
    <property type="match status" value="1"/>
</dbReference>
<dbReference type="GO" id="GO:0000439">
    <property type="term" value="C:transcription factor TFIIH core complex"/>
    <property type="evidence" value="ECO:0007669"/>
    <property type="project" value="InterPro"/>
</dbReference>
<keyword evidence="5" id="KW-0863">Zinc-finger</keyword>
<keyword evidence="6" id="KW-0862">Zinc</keyword>
<evidence type="ECO:0000259" key="11">
    <source>
        <dbReference type="PROSITE" id="PS50234"/>
    </source>
</evidence>
<keyword evidence="13" id="KW-1185">Reference proteome</keyword>
<evidence type="ECO:0000256" key="7">
    <source>
        <dbReference type="ARBA" id="ARBA00023015"/>
    </source>
</evidence>
<gene>
    <name evidence="12" type="primary">Gtf2h2-L</name>
    <name evidence="12" type="ORF">Hamer_G001847</name>
</gene>
<organism evidence="12 13">
    <name type="scientific">Homarus americanus</name>
    <name type="common">American lobster</name>
    <dbReference type="NCBI Taxonomy" id="6706"/>
    <lineage>
        <taxon>Eukaryota</taxon>
        <taxon>Metazoa</taxon>
        <taxon>Ecdysozoa</taxon>
        <taxon>Arthropoda</taxon>
        <taxon>Crustacea</taxon>
        <taxon>Multicrustacea</taxon>
        <taxon>Malacostraca</taxon>
        <taxon>Eumalacostraca</taxon>
        <taxon>Eucarida</taxon>
        <taxon>Decapoda</taxon>
        <taxon>Pleocyemata</taxon>
        <taxon>Astacidea</taxon>
        <taxon>Nephropoidea</taxon>
        <taxon>Nephropidae</taxon>
        <taxon>Homarus</taxon>
    </lineage>
</organism>
<dbReference type="InterPro" id="IPR004595">
    <property type="entry name" value="TFIIH_C1-like_dom"/>
</dbReference>
<keyword evidence="9" id="KW-0234">DNA repair</keyword>
<evidence type="ECO:0000256" key="2">
    <source>
        <dbReference type="ARBA" id="ARBA00006092"/>
    </source>
</evidence>
<evidence type="ECO:0000256" key="5">
    <source>
        <dbReference type="ARBA" id="ARBA00022771"/>
    </source>
</evidence>
<dbReference type="NCBIfam" id="TIGR00622">
    <property type="entry name" value="ssl1"/>
    <property type="match status" value="1"/>
</dbReference>
<dbReference type="GO" id="GO:0005675">
    <property type="term" value="C:transcription factor TFIIH holo complex"/>
    <property type="evidence" value="ECO:0007669"/>
    <property type="project" value="TreeGrafter"/>
</dbReference>
<reference evidence="12" key="1">
    <citation type="journal article" date="2021" name="Sci. Adv.">
        <title>The American lobster genome reveals insights on longevity, neural, and immune adaptations.</title>
        <authorList>
            <person name="Polinski J.M."/>
            <person name="Zimin A.V."/>
            <person name="Clark K.F."/>
            <person name="Kohn A.B."/>
            <person name="Sadowski N."/>
            <person name="Timp W."/>
            <person name="Ptitsyn A."/>
            <person name="Khanna P."/>
            <person name="Romanova D.Y."/>
            <person name="Williams P."/>
            <person name="Greenwood S.J."/>
            <person name="Moroz L.L."/>
            <person name="Walt D.R."/>
            <person name="Bodnar A.G."/>
        </authorList>
    </citation>
    <scope>NUCLEOTIDE SEQUENCE</scope>
    <source>
        <strain evidence="12">GMGI-L3</strain>
    </source>
</reference>
<dbReference type="FunFam" id="3.40.50.410:FF:000015">
    <property type="entry name" value="General transcription factor IIH subunit 2"/>
    <property type="match status" value="1"/>
</dbReference>
<dbReference type="SMART" id="SM01047">
    <property type="entry name" value="C1_4"/>
    <property type="match status" value="1"/>
</dbReference>
<dbReference type="InterPro" id="IPR013087">
    <property type="entry name" value="Znf_C2H2_type"/>
</dbReference>
<evidence type="ECO:0000256" key="3">
    <source>
        <dbReference type="ARBA" id="ARBA00022723"/>
    </source>
</evidence>
<evidence type="ECO:0000256" key="1">
    <source>
        <dbReference type="ARBA" id="ARBA00004123"/>
    </source>
</evidence>
<sequence length="330" mass="37253">MEREAIQEDESGRLEPSVTEMIQRAKRRRLLDREASVRLGIMRHVYIILDLSQAMSEQDLKPTRQICTLKILEDFIQEFHDQNPISQLGIITTQNKVAKRHSELSNNPQRHLDCIKKLRELPARGEPSLQNSLEVALSSLRHLPPHTSREILIIFAALTTCDPGEIAATLQKVKDANIRVSVVGLAAELHVCKEISKDTGGSFSVSINDLHLKELIHEHLEPPPASVKMDHTLIKVGFPHQINADAKPALCMWHLFPLKHFDEIVAEEISTKHCYGCLKQFTGCTADKRVYVCRTCKQVFCFNCDIFLHETVHSCPGCASNPTISQFNSN</sequence>
<dbReference type="GO" id="GO:0006351">
    <property type="term" value="P:DNA-templated transcription"/>
    <property type="evidence" value="ECO:0007669"/>
    <property type="project" value="InterPro"/>
</dbReference>
<evidence type="ECO:0000313" key="12">
    <source>
        <dbReference type="EMBL" id="KAG7160560.1"/>
    </source>
</evidence>
<evidence type="ECO:0000256" key="6">
    <source>
        <dbReference type="ARBA" id="ARBA00022833"/>
    </source>
</evidence>
<dbReference type="Gene3D" id="3.40.50.410">
    <property type="entry name" value="von Willebrand factor, type A domain"/>
    <property type="match status" value="1"/>
</dbReference>
<proteinExistence type="inferred from homology"/>
<dbReference type="Pfam" id="PF07975">
    <property type="entry name" value="C1_4"/>
    <property type="match status" value="1"/>
</dbReference>
<evidence type="ECO:0000256" key="8">
    <source>
        <dbReference type="ARBA" id="ARBA00023163"/>
    </source>
</evidence>
<dbReference type="PANTHER" id="PTHR12695:SF2">
    <property type="entry name" value="GENERAL TRANSCRIPTION FACTOR IIH SUBUNIT 2-RELATED"/>
    <property type="match status" value="1"/>
</dbReference>
<dbReference type="CDD" id="cd01453">
    <property type="entry name" value="vWA_transcription_factor_IIH_type"/>
    <property type="match status" value="1"/>
</dbReference>
<dbReference type="AlphaFoldDB" id="A0A8J5JMV3"/>
<dbReference type="PIRSF" id="PIRSF015919">
    <property type="entry name" value="TFIIH_SSL1"/>
    <property type="match status" value="1"/>
</dbReference>
<dbReference type="Gene3D" id="3.30.40.10">
    <property type="entry name" value="Zinc/RING finger domain, C3HC4 (zinc finger)"/>
    <property type="match status" value="1"/>
</dbReference>
<feature type="domain" description="VWFA" evidence="11">
    <location>
        <begin position="44"/>
        <end position="220"/>
    </location>
</feature>
<comment type="similarity">
    <text evidence="2">Belongs to the GTF2H2 family.</text>
</comment>
<dbReference type="EMBL" id="JAHLQT010031306">
    <property type="protein sequence ID" value="KAG7160560.1"/>
    <property type="molecule type" value="Genomic_DNA"/>
</dbReference>
<dbReference type="InterPro" id="IPR007198">
    <property type="entry name" value="Ssl1-like"/>
</dbReference>
<keyword evidence="10" id="KW-0539">Nucleus</keyword>
<dbReference type="InterPro" id="IPR002035">
    <property type="entry name" value="VWF_A"/>
</dbReference>
<dbReference type="SMART" id="SM00327">
    <property type="entry name" value="VWA"/>
    <property type="match status" value="1"/>
</dbReference>
<dbReference type="SUPFAM" id="SSF57889">
    <property type="entry name" value="Cysteine-rich domain"/>
    <property type="match status" value="1"/>
</dbReference>
<keyword evidence="7" id="KW-0805">Transcription regulation</keyword>
<dbReference type="GO" id="GO:0006289">
    <property type="term" value="P:nucleotide-excision repair"/>
    <property type="evidence" value="ECO:0007669"/>
    <property type="project" value="InterPro"/>
</dbReference>
<evidence type="ECO:0000256" key="4">
    <source>
        <dbReference type="ARBA" id="ARBA00022763"/>
    </source>
</evidence>
<dbReference type="InterPro" id="IPR036465">
    <property type="entry name" value="vWFA_dom_sf"/>
</dbReference>
<name>A0A8J5JMV3_HOMAM</name>
<dbReference type="Pfam" id="PF04056">
    <property type="entry name" value="Ssl1"/>
    <property type="match status" value="1"/>
</dbReference>
<dbReference type="PROSITE" id="PS00028">
    <property type="entry name" value="ZINC_FINGER_C2H2_1"/>
    <property type="match status" value="1"/>
</dbReference>
<dbReference type="InterPro" id="IPR046349">
    <property type="entry name" value="C1-like_sf"/>
</dbReference>
<comment type="subcellular location">
    <subcellularLocation>
        <location evidence="1">Nucleus</location>
    </subcellularLocation>
</comment>
<dbReference type="SUPFAM" id="SSF53300">
    <property type="entry name" value="vWA-like"/>
    <property type="match status" value="1"/>
</dbReference>
<evidence type="ECO:0000256" key="10">
    <source>
        <dbReference type="ARBA" id="ARBA00023242"/>
    </source>
</evidence>
<dbReference type="GO" id="GO:0008270">
    <property type="term" value="F:zinc ion binding"/>
    <property type="evidence" value="ECO:0007669"/>
    <property type="project" value="UniProtKB-KW"/>
</dbReference>
<evidence type="ECO:0000313" key="13">
    <source>
        <dbReference type="Proteomes" id="UP000747542"/>
    </source>
</evidence>
<keyword evidence="4" id="KW-0227">DNA damage</keyword>
<accession>A0A8J5JMV3</accession>
<dbReference type="InterPro" id="IPR012170">
    <property type="entry name" value="TFIIH_SSL1/p44"/>
</dbReference>